<feature type="domain" description="LysM" evidence="3">
    <location>
        <begin position="418"/>
        <end position="462"/>
    </location>
</feature>
<accession>A0AAE3G6V0</accession>
<dbReference type="PANTHER" id="PTHR33734:SF22">
    <property type="entry name" value="MEMBRANE-BOUND LYTIC MUREIN TRANSGLYCOSYLASE D"/>
    <property type="match status" value="1"/>
</dbReference>
<proteinExistence type="inferred from homology"/>
<dbReference type="GO" id="GO:0008932">
    <property type="term" value="F:lytic endotransglycosylase activity"/>
    <property type="evidence" value="ECO:0007669"/>
    <property type="project" value="TreeGrafter"/>
</dbReference>
<evidence type="ECO:0000313" key="5">
    <source>
        <dbReference type="Proteomes" id="UP001205843"/>
    </source>
</evidence>
<dbReference type="PROSITE" id="PS51257">
    <property type="entry name" value="PROKAR_LIPOPROTEIN"/>
    <property type="match status" value="1"/>
</dbReference>
<feature type="compositionally biased region" description="Polar residues" evidence="2">
    <location>
        <begin position="406"/>
        <end position="415"/>
    </location>
</feature>
<reference evidence="4" key="1">
    <citation type="submission" date="2022-03" db="EMBL/GenBank/DDBJ databases">
        <title>Genomic Encyclopedia of Type Strains, Phase III (KMG-III): the genomes of soil and plant-associated and newly described type strains.</title>
        <authorList>
            <person name="Whitman W."/>
        </authorList>
    </citation>
    <scope>NUCLEOTIDE SEQUENCE</scope>
    <source>
        <strain evidence="4">ANL 6-2</strain>
    </source>
</reference>
<dbReference type="Gene3D" id="3.10.350.10">
    <property type="entry name" value="LysM domain"/>
    <property type="match status" value="3"/>
</dbReference>
<dbReference type="CDD" id="cd16894">
    <property type="entry name" value="MltD-like"/>
    <property type="match status" value="1"/>
</dbReference>
<evidence type="ECO:0000256" key="1">
    <source>
        <dbReference type="ARBA" id="ARBA00007734"/>
    </source>
</evidence>
<dbReference type="InterPro" id="IPR008258">
    <property type="entry name" value="Transglycosylase_SLT_dom_1"/>
</dbReference>
<dbReference type="PROSITE" id="PS51782">
    <property type="entry name" value="LYSM"/>
    <property type="match status" value="3"/>
</dbReference>
<dbReference type="Pfam" id="PF01476">
    <property type="entry name" value="LysM"/>
    <property type="match status" value="3"/>
</dbReference>
<dbReference type="InterPro" id="IPR023346">
    <property type="entry name" value="Lysozyme-like_dom_sf"/>
</dbReference>
<sequence>MTPTRLLLLGFTLSGVIGCAQFQLQSESTPETPEDTTADVKLWADFLDAPDAISAAVPPAISEQASPYPDDLWARVRAGFAMDGVDHERTAAELAYYKRHPVFLDRVSERATPYLYHIVSEVEARGMPMEIALLPVVESAFQPFAYSHGRAAGIWQFIPGTARHFGLKQTWWYDGRRDIIASTEAALTYLERLNNMFDGDWQLALAAYNAGEGTVMRAIRRNQAEGLPTDYWSLRLPQETRQYVPRLLAIRELVDAPDEHGMAMRSIPNQPYLEVVEVGSQIDLALAADLADLTIDELYVLNPGFNRWATDPEGPHRLVVPIDNAEVFAGNLESIPPAERVQWARHRVEPGQTLGQIARRYNTTVSVLQETNNINGHVIRAGSHLIVPTSSRPSQQYALSADQRLTRNQNRSRNGNRVEHRVQRGDTFWGLSRRYGVGVRQIAQWNNMAPADTLRPGQTLVIWASDSNGRQAGNNGPAQGQPIVQRVRYTVRQGDSLYRIAQRFRVSVDDLRAWNNLSGQRYLQPGQQLTLHVDVRNQSGS</sequence>
<dbReference type="PANTHER" id="PTHR33734">
    <property type="entry name" value="LYSM DOMAIN-CONTAINING GPI-ANCHORED PROTEIN 2"/>
    <property type="match status" value="1"/>
</dbReference>
<evidence type="ECO:0000313" key="4">
    <source>
        <dbReference type="EMBL" id="MCP1676906.1"/>
    </source>
</evidence>
<dbReference type="InterPro" id="IPR000189">
    <property type="entry name" value="Transglyc_AS"/>
</dbReference>
<dbReference type="CDD" id="cd00118">
    <property type="entry name" value="LysM"/>
    <property type="match status" value="3"/>
</dbReference>
<evidence type="ECO:0000256" key="2">
    <source>
        <dbReference type="SAM" id="MobiDB-lite"/>
    </source>
</evidence>
<dbReference type="InterPro" id="IPR036779">
    <property type="entry name" value="LysM_dom_sf"/>
</dbReference>
<keyword evidence="5" id="KW-1185">Reference proteome</keyword>
<comment type="similarity">
    <text evidence="1">Belongs to the transglycosylase Slt family.</text>
</comment>
<name>A0AAE3G6V0_9GAMM</name>
<dbReference type="Proteomes" id="UP001205843">
    <property type="component" value="Unassembled WGS sequence"/>
</dbReference>
<gene>
    <name evidence="4" type="ORF">J2T57_004080</name>
</gene>
<dbReference type="Pfam" id="PF01464">
    <property type="entry name" value="SLT"/>
    <property type="match status" value="1"/>
</dbReference>
<dbReference type="FunFam" id="1.10.530.10:FF:000004">
    <property type="entry name" value="Membrane-bound lytic murein transglycosylase D"/>
    <property type="match status" value="1"/>
</dbReference>
<comment type="caution">
    <text evidence="4">The sequence shown here is derived from an EMBL/GenBank/DDBJ whole genome shotgun (WGS) entry which is preliminary data.</text>
</comment>
<dbReference type="SUPFAM" id="SSF54106">
    <property type="entry name" value="LysM domain"/>
    <property type="match status" value="3"/>
</dbReference>
<feature type="domain" description="LysM" evidence="3">
    <location>
        <begin position="344"/>
        <end position="387"/>
    </location>
</feature>
<dbReference type="Gene3D" id="1.10.530.10">
    <property type="match status" value="1"/>
</dbReference>
<organism evidence="4 5">
    <name type="scientific">Natronocella acetinitrilica</name>
    <dbReference type="NCBI Taxonomy" id="414046"/>
    <lineage>
        <taxon>Bacteria</taxon>
        <taxon>Pseudomonadati</taxon>
        <taxon>Pseudomonadota</taxon>
        <taxon>Gammaproteobacteria</taxon>
        <taxon>Chromatiales</taxon>
        <taxon>Ectothiorhodospiraceae</taxon>
        <taxon>Natronocella</taxon>
    </lineage>
</organism>
<dbReference type="SUPFAM" id="SSF53955">
    <property type="entry name" value="Lysozyme-like"/>
    <property type="match status" value="1"/>
</dbReference>
<protein>
    <submittedName>
        <fullName evidence="4">Membrane-bound lytic murein transglycosylase D</fullName>
    </submittedName>
</protein>
<dbReference type="InterPro" id="IPR018392">
    <property type="entry name" value="LysM"/>
</dbReference>
<dbReference type="AlphaFoldDB" id="A0AAE3G6V0"/>
<dbReference type="SMART" id="SM00257">
    <property type="entry name" value="LysM"/>
    <property type="match status" value="3"/>
</dbReference>
<dbReference type="GO" id="GO:0000270">
    <property type="term" value="P:peptidoglycan metabolic process"/>
    <property type="evidence" value="ECO:0007669"/>
    <property type="project" value="InterPro"/>
</dbReference>
<feature type="region of interest" description="Disordered" evidence="2">
    <location>
        <begin position="390"/>
        <end position="418"/>
    </location>
</feature>
<dbReference type="GO" id="GO:0016020">
    <property type="term" value="C:membrane"/>
    <property type="evidence" value="ECO:0007669"/>
    <property type="project" value="InterPro"/>
</dbReference>
<dbReference type="PROSITE" id="PS00922">
    <property type="entry name" value="TRANSGLYCOSYLASE"/>
    <property type="match status" value="1"/>
</dbReference>
<feature type="domain" description="LysM" evidence="3">
    <location>
        <begin position="487"/>
        <end position="531"/>
    </location>
</feature>
<evidence type="ECO:0000259" key="3">
    <source>
        <dbReference type="PROSITE" id="PS51782"/>
    </source>
</evidence>
<dbReference type="EMBL" id="JALJXV010000012">
    <property type="protein sequence ID" value="MCP1676906.1"/>
    <property type="molecule type" value="Genomic_DNA"/>
</dbReference>